<dbReference type="Proteomes" id="UP000627984">
    <property type="component" value="Unassembled WGS sequence"/>
</dbReference>
<accession>A0AA37BQ06</accession>
<organism evidence="1 2">
    <name type="scientific">Planomonospora parontospora</name>
    <dbReference type="NCBI Taxonomy" id="58119"/>
    <lineage>
        <taxon>Bacteria</taxon>
        <taxon>Bacillati</taxon>
        <taxon>Actinomycetota</taxon>
        <taxon>Actinomycetes</taxon>
        <taxon>Streptosporangiales</taxon>
        <taxon>Streptosporangiaceae</taxon>
        <taxon>Planomonospora</taxon>
    </lineage>
</organism>
<reference evidence="1" key="2">
    <citation type="submission" date="2022-09" db="EMBL/GenBank/DDBJ databases">
        <authorList>
            <person name="Sun Q."/>
            <person name="Ohkuma M."/>
        </authorList>
    </citation>
    <scope>NUCLEOTIDE SEQUENCE</scope>
    <source>
        <strain evidence="1">JCM 3093</strain>
    </source>
</reference>
<sequence length="44" mass="4753">MTQLLDALVDAGLAGTGDSTDNNRAQITDNNRLWLTFDDRGSAE</sequence>
<proteinExistence type="predicted"/>
<reference evidence="1" key="1">
    <citation type="journal article" date="2014" name="Int. J. Syst. Evol. Microbiol.">
        <title>Complete genome sequence of Corynebacterium casei LMG S-19264T (=DSM 44701T), isolated from a smear-ripened cheese.</title>
        <authorList>
            <consortium name="US DOE Joint Genome Institute (JGI-PGF)"/>
            <person name="Walter F."/>
            <person name="Albersmeier A."/>
            <person name="Kalinowski J."/>
            <person name="Ruckert C."/>
        </authorList>
    </citation>
    <scope>NUCLEOTIDE SEQUENCE</scope>
    <source>
        <strain evidence="1">JCM 3093</strain>
    </source>
</reference>
<dbReference type="EMBL" id="BMQD01000051">
    <property type="protein sequence ID" value="GGK99846.1"/>
    <property type="molecule type" value="Genomic_DNA"/>
</dbReference>
<evidence type="ECO:0000313" key="2">
    <source>
        <dbReference type="Proteomes" id="UP000627984"/>
    </source>
</evidence>
<gene>
    <name evidence="1" type="ORF">GCM10010126_69310</name>
</gene>
<comment type="caution">
    <text evidence="1">The sequence shown here is derived from an EMBL/GenBank/DDBJ whole genome shotgun (WGS) entry which is preliminary data.</text>
</comment>
<evidence type="ECO:0000313" key="1">
    <source>
        <dbReference type="EMBL" id="GGK99846.1"/>
    </source>
</evidence>
<name>A0AA37BQ06_9ACTN</name>
<dbReference type="RefSeq" id="WP_275413886.1">
    <property type="nucleotide sequence ID" value="NZ_BMQD01000051.1"/>
</dbReference>
<protein>
    <submittedName>
        <fullName evidence="1">Uncharacterized protein</fullName>
    </submittedName>
</protein>
<dbReference type="AlphaFoldDB" id="A0AA37BQ06"/>